<proteinExistence type="predicted"/>
<reference evidence="2" key="1">
    <citation type="submission" date="2016-03" db="EMBL/GenBank/DDBJ databases">
        <authorList>
            <person name="Ploux O."/>
        </authorList>
    </citation>
    <scope>NUCLEOTIDE SEQUENCE</scope>
    <source>
        <strain evidence="2">UC10</strain>
    </source>
</reference>
<protein>
    <submittedName>
        <fullName evidence="2">Uncharacterized protein</fullName>
    </submittedName>
</protein>
<accession>A0A1Y5NXJ6</accession>
<dbReference type="AlphaFoldDB" id="A0A1Y5NXJ6"/>
<keyword evidence="1" id="KW-0812">Transmembrane</keyword>
<sequence>MRLPFGQNNSEESCTSRWTCRSRRAVTYFRLVGGSTAAVPILGYAVWTHRIDRFLAAFHDWMQRRQRVLTLIVLVLLGVALVYSGASVL</sequence>
<dbReference type="InterPro" id="IPR021315">
    <property type="entry name" value="Gap/Sap"/>
</dbReference>
<dbReference type="EMBL" id="FLQS01000002">
    <property type="protein sequence ID" value="SBS71197.1"/>
    <property type="molecule type" value="Genomic_DNA"/>
</dbReference>
<organism evidence="2">
    <name type="scientific">uncultured Mycobacterium sp</name>
    <dbReference type="NCBI Taxonomy" id="171292"/>
    <lineage>
        <taxon>Bacteria</taxon>
        <taxon>Bacillati</taxon>
        <taxon>Actinomycetota</taxon>
        <taxon>Actinomycetes</taxon>
        <taxon>Mycobacteriales</taxon>
        <taxon>Mycobacteriaceae</taxon>
        <taxon>Mycobacterium</taxon>
        <taxon>environmental samples</taxon>
    </lineage>
</organism>
<feature type="transmembrane region" description="Helical" evidence="1">
    <location>
        <begin position="28"/>
        <end position="47"/>
    </location>
</feature>
<keyword evidence="1" id="KW-1133">Transmembrane helix</keyword>
<evidence type="ECO:0000313" key="2">
    <source>
        <dbReference type="EMBL" id="SBS71197.1"/>
    </source>
</evidence>
<feature type="transmembrane region" description="Helical" evidence="1">
    <location>
        <begin position="68"/>
        <end position="86"/>
    </location>
</feature>
<name>A0A1Y5NXJ6_9MYCO</name>
<keyword evidence="1" id="KW-0472">Membrane</keyword>
<evidence type="ECO:0000256" key="1">
    <source>
        <dbReference type="SAM" id="Phobius"/>
    </source>
</evidence>
<dbReference type="Pfam" id="PF11139">
    <property type="entry name" value="SfLAP"/>
    <property type="match status" value="1"/>
</dbReference>
<gene>
    <name evidence="2" type="ORF">MHPYR_100138</name>
</gene>